<dbReference type="VEuPathDB" id="VectorBase:AFUN2_010349"/>
<dbReference type="InterPro" id="IPR016186">
    <property type="entry name" value="C-type_lectin-like/link_sf"/>
</dbReference>
<feature type="signal peptide" evidence="2">
    <location>
        <begin position="1"/>
        <end position="22"/>
    </location>
</feature>
<evidence type="ECO:0000256" key="1">
    <source>
        <dbReference type="ARBA" id="ARBA00023157"/>
    </source>
</evidence>
<dbReference type="PANTHER" id="PTHR22803">
    <property type="entry name" value="MANNOSE, PHOSPHOLIPASE, LECTIN RECEPTOR RELATED"/>
    <property type="match status" value="1"/>
</dbReference>
<dbReference type="VEuPathDB" id="VectorBase:AFUN019655"/>
<dbReference type="SMART" id="SM00034">
    <property type="entry name" value="CLECT"/>
    <property type="match status" value="1"/>
</dbReference>
<dbReference type="InterPro" id="IPR016187">
    <property type="entry name" value="CTDL_fold"/>
</dbReference>
<dbReference type="STRING" id="62324.A0A4Y0BGR2"/>
<dbReference type="CDD" id="cd00037">
    <property type="entry name" value="CLECT"/>
    <property type="match status" value="1"/>
</dbReference>
<dbReference type="Pfam" id="PF00059">
    <property type="entry name" value="Lectin_C"/>
    <property type="match status" value="1"/>
</dbReference>
<evidence type="ECO:0000256" key="2">
    <source>
        <dbReference type="SAM" id="SignalP"/>
    </source>
</evidence>
<protein>
    <submittedName>
        <fullName evidence="4">C-type lectin domain-containing protein</fullName>
    </submittedName>
</protein>
<accession>A0A4Y0BGR2</accession>
<keyword evidence="1" id="KW-1015">Disulfide bond</keyword>
<proteinExistence type="predicted"/>
<evidence type="ECO:0000313" key="4">
    <source>
        <dbReference type="EnsemblMetazoa" id="AFUN019655-PA"/>
    </source>
</evidence>
<dbReference type="SUPFAM" id="SSF56436">
    <property type="entry name" value="C-type lectin-like"/>
    <property type="match status" value="1"/>
</dbReference>
<dbReference type="InterPro" id="IPR001304">
    <property type="entry name" value="C-type_lectin-like"/>
</dbReference>
<reference evidence="4" key="1">
    <citation type="submission" date="2020-05" db="UniProtKB">
        <authorList>
            <consortium name="EnsemblMetazoa"/>
        </authorList>
    </citation>
    <scope>IDENTIFICATION</scope>
    <source>
        <strain evidence="4">FUMOZ</strain>
    </source>
</reference>
<dbReference type="PROSITE" id="PS50041">
    <property type="entry name" value="C_TYPE_LECTIN_2"/>
    <property type="match status" value="1"/>
</dbReference>
<dbReference type="PROSITE" id="PS00615">
    <property type="entry name" value="C_TYPE_LECTIN_1"/>
    <property type="match status" value="1"/>
</dbReference>
<dbReference type="AlphaFoldDB" id="A0A4Y0BGR2"/>
<dbReference type="EnsemblMetazoa" id="AFUN019655-RA">
    <property type="protein sequence ID" value="AFUN019655-PA"/>
    <property type="gene ID" value="AFUN019655"/>
</dbReference>
<sequence>MSFKTLFLSLCVVVVAMNGIEAKKTYIAFVKSSNFFEAWQDCNSYDAHLATVRSAAEQSLVEQAVARTSNPNGIYFIGGTDLGRDGRWMWIGFNKVIESTDYRNFYPGEPNNNGGSQECLAIGNFADNRGKWDDIECIAKFAGYVCEFEVAPPAPFPRV</sequence>
<feature type="domain" description="C-type lectin" evidence="3">
    <location>
        <begin position="21"/>
        <end position="137"/>
    </location>
</feature>
<dbReference type="InterPro" id="IPR018378">
    <property type="entry name" value="C-type_lectin_CS"/>
</dbReference>
<keyword evidence="2" id="KW-0732">Signal</keyword>
<name>A0A4Y0BGR2_ANOFN</name>
<dbReference type="InterPro" id="IPR050111">
    <property type="entry name" value="C-type_lectin/snaclec_domain"/>
</dbReference>
<dbReference type="Gene3D" id="3.10.100.10">
    <property type="entry name" value="Mannose-Binding Protein A, subunit A"/>
    <property type="match status" value="1"/>
</dbReference>
<feature type="chain" id="PRO_5021198108" evidence="2">
    <location>
        <begin position="23"/>
        <end position="159"/>
    </location>
</feature>
<evidence type="ECO:0000259" key="3">
    <source>
        <dbReference type="PROSITE" id="PS50041"/>
    </source>
</evidence>
<organism evidence="4">
    <name type="scientific">Anopheles funestus</name>
    <name type="common">African malaria mosquito</name>
    <dbReference type="NCBI Taxonomy" id="62324"/>
    <lineage>
        <taxon>Eukaryota</taxon>
        <taxon>Metazoa</taxon>
        <taxon>Ecdysozoa</taxon>
        <taxon>Arthropoda</taxon>
        <taxon>Hexapoda</taxon>
        <taxon>Insecta</taxon>
        <taxon>Pterygota</taxon>
        <taxon>Neoptera</taxon>
        <taxon>Endopterygota</taxon>
        <taxon>Diptera</taxon>
        <taxon>Nematocera</taxon>
        <taxon>Culicoidea</taxon>
        <taxon>Culicidae</taxon>
        <taxon>Anophelinae</taxon>
        <taxon>Anopheles</taxon>
    </lineage>
</organism>